<keyword evidence="4" id="KW-1003">Cell membrane</keyword>
<evidence type="ECO:0000256" key="1">
    <source>
        <dbReference type="ARBA" id="ARBA00004651"/>
    </source>
</evidence>
<dbReference type="SUPFAM" id="SSF63380">
    <property type="entry name" value="Riboflavin synthase domain-like"/>
    <property type="match status" value="1"/>
</dbReference>
<feature type="transmembrane region" description="Helical" evidence="10">
    <location>
        <begin position="155"/>
        <end position="177"/>
    </location>
</feature>
<evidence type="ECO:0000256" key="8">
    <source>
        <dbReference type="ARBA" id="ARBA00023136"/>
    </source>
</evidence>
<reference evidence="12 13" key="1">
    <citation type="journal article" date="2018" name="Front. Microbiol.">
        <title>Genome-Wide Analysis of Corynespora cassiicola Leaf Fall Disease Putative Effectors.</title>
        <authorList>
            <person name="Lopez D."/>
            <person name="Ribeiro S."/>
            <person name="Label P."/>
            <person name="Fumanal B."/>
            <person name="Venisse J.S."/>
            <person name="Kohler A."/>
            <person name="de Oliveira R.R."/>
            <person name="Labutti K."/>
            <person name="Lipzen A."/>
            <person name="Lail K."/>
            <person name="Bauer D."/>
            <person name="Ohm R.A."/>
            <person name="Barry K.W."/>
            <person name="Spatafora J."/>
            <person name="Grigoriev I.V."/>
            <person name="Martin F.M."/>
            <person name="Pujade-Renaud V."/>
        </authorList>
    </citation>
    <scope>NUCLEOTIDE SEQUENCE [LARGE SCALE GENOMIC DNA]</scope>
    <source>
        <strain evidence="12 13">Philippines</strain>
    </source>
</reference>
<keyword evidence="6 10" id="KW-1133">Transmembrane helix</keyword>
<dbReference type="PROSITE" id="PS51384">
    <property type="entry name" value="FAD_FR"/>
    <property type="match status" value="1"/>
</dbReference>
<evidence type="ECO:0000256" key="6">
    <source>
        <dbReference type="ARBA" id="ARBA00022989"/>
    </source>
</evidence>
<evidence type="ECO:0000256" key="9">
    <source>
        <dbReference type="ARBA" id="ARBA00048483"/>
    </source>
</evidence>
<evidence type="ECO:0000256" key="4">
    <source>
        <dbReference type="ARBA" id="ARBA00022475"/>
    </source>
</evidence>
<evidence type="ECO:0000256" key="10">
    <source>
        <dbReference type="SAM" id="Phobius"/>
    </source>
</evidence>
<dbReference type="SUPFAM" id="SSF52343">
    <property type="entry name" value="Ferredoxin reductase-like, C-terminal NADP-linked domain"/>
    <property type="match status" value="1"/>
</dbReference>
<dbReference type="InterPro" id="IPR039261">
    <property type="entry name" value="FNR_nucleotide-bd"/>
</dbReference>
<sequence>FLVGNILGSVIGVRGRAELSLRLARLCTMNLVVLFLGGRTNFFLDKVFQISMTEHRSVHRWVGRMSVAEGILHGILDVLQRRSNMRKEDISVSISSGCVFTILIFAQLFILSGVIAFFSLLFVRRRIYEIFLTSHLPATIALMVFVLVHLKKKSTYVICCISTAAGLLLLQKILWFINLVYRNFGSGPPCRASIVKFDQPQGSEEVVQVRVKLKRPWTMSPGQFVYLCLPGLRSMGLGFLEAHPFMVAWYYDDEKSATTTIVLLVRCFRGFTRKLQLASSNSYAIVDGPYGKNTLRKLSQYDKVLFLAHGIGIAAHLLPIRQLLLAHDEKTARVRRLSFVWLLETKGTKSL</sequence>
<dbReference type="InterPro" id="IPR017927">
    <property type="entry name" value="FAD-bd_FR_type"/>
</dbReference>
<dbReference type="GO" id="GO:0006879">
    <property type="term" value="P:intracellular iron ion homeostasis"/>
    <property type="evidence" value="ECO:0007669"/>
    <property type="project" value="TreeGrafter"/>
</dbReference>
<feature type="non-terminal residue" evidence="12">
    <location>
        <position position="351"/>
    </location>
</feature>
<accession>A0A2T2N0A0</accession>
<evidence type="ECO:0000256" key="3">
    <source>
        <dbReference type="ARBA" id="ARBA00022448"/>
    </source>
</evidence>
<feature type="transmembrane region" description="Helical" evidence="10">
    <location>
        <begin position="99"/>
        <end position="121"/>
    </location>
</feature>
<dbReference type="GO" id="GO:0005886">
    <property type="term" value="C:plasma membrane"/>
    <property type="evidence" value="ECO:0007669"/>
    <property type="project" value="UniProtKB-SubCell"/>
</dbReference>
<keyword evidence="5 10" id="KW-0812">Transmembrane</keyword>
<keyword evidence="13" id="KW-1185">Reference proteome</keyword>
<dbReference type="InterPro" id="IPR051410">
    <property type="entry name" value="Ferric/Cupric_Reductase"/>
</dbReference>
<dbReference type="AlphaFoldDB" id="A0A2T2N0A0"/>
<protein>
    <recommendedName>
        <fullName evidence="2">ferric-chelate reductase (NADPH)</fullName>
        <ecNumber evidence="2">1.16.1.9</ecNumber>
    </recommendedName>
</protein>
<dbReference type="PANTHER" id="PTHR32361:SF26">
    <property type="entry name" value="FAD-BINDING 8 DOMAIN-CONTAINING PROTEIN-RELATED"/>
    <property type="match status" value="1"/>
</dbReference>
<evidence type="ECO:0000259" key="11">
    <source>
        <dbReference type="PROSITE" id="PS51384"/>
    </source>
</evidence>
<name>A0A2T2N0A0_CORCC</name>
<dbReference type="Pfam" id="PF01794">
    <property type="entry name" value="Ferric_reduct"/>
    <property type="match status" value="1"/>
</dbReference>
<dbReference type="GO" id="GO:0006826">
    <property type="term" value="P:iron ion transport"/>
    <property type="evidence" value="ECO:0007669"/>
    <property type="project" value="TreeGrafter"/>
</dbReference>
<comment type="catalytic activity">
    <reaction evidence="9">
        <text>2 a Fe(II)-siderophore + NADP(+) + H(+) = 2 a Fe(III)-siderophore + NADPH</text>
        <dbReference type="Rhea" id="RHEA:28795"/>
        <dbReference type="Rhea" id="RHEA-COMP:11342"/>
        <dbReference type="Rhea" id="RHEA-COMP:11344"/>
        <dbReference type="ChEBI" id="CHEBI:15378"/>
        <dbReference type="ChEBI" id="CHEBI:29033"/>
        <dbReference type="ChEBI" id="CHEBI:29034"/>
        <dbReference type="ChEBI" id="CHEBI:57783"/>
        <dbReference type="ChEBI" id="CHEBI:58349"/>
        <dbReference type="EC" id="1.16.1.9"/>
    </reaction>
</comment>
<keyword evidence="3" id="KW-0813">Transport</keyword>
<dbReference type="GO" id="GO:0052851">
    <property type="term" value="F:ferric-chelate reductase (NADPH) activity"/>
    <property type="evidence" value="ECO:0007669"/>
    <property type="project" value="UniProtKB-EC"/>
</dbReference>
<proteinExistence type="predicted"/>
<dbReference type="PANTHER" id="PTHR32361">
    <property type="entry name" value="FERRIC/CUPRIC REDUCTASE TRANSMEMBRANE COMPONENT"/>
    <property type="match status" value="1"/>
</dbReference>
<dbReference type="Pfam" id="PF08022">
    <property type="entry name" value="FAD_binding_8"/>
    <property type="match status" value="1"/>
</dbReference>
<comment type="subcellular location">
    <subcellularLocation>
        <location evidence="1">Cell membrane</location>
        <topology evidence="1">Multi-pass membrane protein</topology>
    </subcellularLocation>
</comment>
<dbReference type="OrthoDB" id="4494341at2759"/>
<evidence type="ECO:0000313" key="13">
    <source>
        <dbReference type="Proteomes" id="UP000240883"/>
    </source>
</evidence>
<dbReference type="GO" id="GO:0015677">
    <property type="term" value="P:copper ion import"/>
    <property type="evidence" value="ECO:0007669"/>
    <property type="project" value="TreeGrafter"/>
</dbReference>
<evidence type="ECO:0000313" key="12">
    <source>
        <dbReference type="EMBL" id="PSN58686.1"/>
    </source>
</evidence>
<feature type="transmembrane region" description="Helical" evidence="10">
    <location>
        <begin position="23"/>
        <end position="41"/>
    </location>
</feature>
<dbReference type="EC" id="1.16.1.9" evidence="2"/>
<dbReference type="Proteomes" id="UP000240883">
    <property type="component" value="Unassembled WGS sequence"/>
</dbReference>
<dbReference type="InterPro" id="IPR013112">
    <property type="entry name" value="FAD-bd_8"/>
</dbReference>
<dbReference type="STRING" id="1448308.A0A2T2N0A0"/>
<keyword evidence="7" id="KW-0406">Ion transport</keyword>
<dbReference type="EMBL" id="KZ678220">
    <property type="protein sequence ID" value="PSN58686.1"/>
    <property type="molecule type" value="Genomic_DNA"/>
</dbReference>
<organism evidence="12 13">
    <name type="scientific">Corynespora cassiicola Philippines</name>
    <dbReference type="NCBI Taxonomy" id="1448308"/>
    <lineage>
        <taxon>Eukaryota</taxon>
        <taxon>Fungi</taxon>
        <taxon>Dikarya</taxon>
        <taxon>Ascomycota</taxon>
        <taxon>Pezizomycotina</taxon>
        <taxon>Dothideomycetes</taxon>
        <taxon>Pleosporomycetidae</taxon>
        <taxon>Pleosporales</taxon>
        <taxon>Corynesporascaceae</taxon>
        <taxon>Corynespora</taxon>
    </lineage>
</organism>
<dbReference type="InterPro" id="IPR017938">
    <property type="entry name" value="Riboflavin_synthase-like_b-brl"/>
</dbReference>
<evidence type="ECO:0000256" key="5">
    <source>
        <dbReference type="ARBA" id="ARBA00022692"/>
    </source>
</evidence>
<keyword evidence="8 10" id="KW-0472">Membrane</keyword>
<feature type="domain" description="FAD-binding FR-type" evidence="11">
    <location>
        <begin position="187"/>
        <end position="296"/>
    </location>
</feature>
<gene>
    <name evidence="12" type="ORF">BS50DRAFT_450535</name>
</gene>
<evidence type="ECO:0000256" key="2">
    <source>
        <dbReference type="ARBA" id="ARBA00012668"/>
    </source>
</evidence>
<evidence type="ECO:0000256" key="7">
    <source>
        <dbReference type="ARBA" id="ARBA00023065"/>
    </source>
</evidence>
<feature type="non-terminal residue" evidence="12">
    <location>
        <position position="1"/>
    </location>
</feature>
<dbReference type="Gene3D" id="3.40.50.80">
    <property type="entry name" value="Nucleotide-binding domain of ferredoxin-NADP reductase (FNR) module"/>
    <property type="match status" value="1"/>
</dbReference>
<dbReference type="InterPro" id="IPR013130">
    <property type="entry name" value="Fe3_Rdtase_TM_dom"/>
</dbReference>
<dbReference type="CDD" id="cd06186">
    <property type="entry name" value="NOX_Duox_like_FAD_NADP"/>
    <property type="match status" value="1"/>
</dbReference>
<feature type="transmembrane region" description="Helical" evidence="10">
    <location>
        <begin position="127"/>
        <end position="148"/>
    </location>
</feature>